<keyword evidence="13" id="KW-1185">Reference proteome</keyword>
<dbReference type="InterPro" id="IPR015919">
    <property type="entry name" value="Cadherin-like_sf"/>
</dbReference>
<name>A0AAV3ZH56_9GAST</name>
<dbReference type="InterPro" id="IPR002126">
    <property type="entry name" value="Cadherin-like_dom"/>
</dbReference>
<keyword evidence="4" id="KW-0677">Repeat</keyword>
<dbReference type="PROSITE" id="PS50268">
    <property type="entry name" value="CADHERIN_2"/>
    <property type="match status" value="18"/>
</dbReference>
<feature type="domain" description="Cadherin" evidence="11">
    <location>
        <begin position="811"/>
        <end position="915"/>
    </location>
</feature>
<dbReference type="PANTHER" id="PTHR24026:SF133">
    <property type="entry name" value="CADHERIN-RELATED FAMILY MEMBER 2"/>
    <property type="match status" value="1"/>
</dbReference>
<feature type="domain" description="Cadherin" evidence="11">
    <location>
        <begin position="252"/>
        <end position="355"/>
    </location>
</feature>
<dbReference type="SMART" id="SM00112">
    <property type="entry name" value="CA"/>
    <property type="match status" value="19"/>
</dbReference>
<feature type="domain" description="Cadherin" evidence="11">
    <location>
        <begin position="1341"/>
        <end position="1447"/>
    </location>
</feature>
<dbReference type="PROSITE" id="PS00232">
    <property type="entry name" value="CADHERIN_1"/>
    <property type="match status" value="4"/>
</dbReference>
<feature type="domain" description="Cadherin" evidence="11">
    <location>
        <begin position="1780"/>
        <end position="1889"/>
    </location>
</feature>
<evidence type="ECO:0000256" key="6">
    <source>
        <dbReference type="ARBA" id="ARBA00022989"/>
    </source>
</evidence>
<comment type="caution">
    <text evidence="12">The sequence shown here is derived from an EMBL/GenBank/DDBJ whole genome shotgun (WGS) entry which is preliminary data.</text>
</comment>
<feature type="domain" description="Cadherin" evidence="11">
    <location>
        <begin position="697"/>
        <end position="810"/>
    </location>
</feature>
<dbReference type="EMBL" id="BLXT01002484">
    <property type="protein sequence ID" value="GFN94954.1"/>
    <property type="molecule type" value="Genomic_DNA"/>
</dbReference>
<feature type="domain" description="Cadherin" evidence="11">
    <location>
        <begin position="1448"/>
        <end position="1569"/>
    </location>
</feature>
<feature type="region of interest" description="Disordered" evidence="9">
    <location>
        <begin position="2485"/>
        <end position="2506"/>
    </location>
</feature>
<keyword evidence="6 10" id="KW-1133">Transmembrane helix</keyword>
<evidence type="ECO:0000256" key="7">
    <source>
        <dbReference type="ARBA" id="ARBA00023136"/>
    </source>
</evidence>
<feature type="domain" description="Cadherin" evidence="11">
    <location>
        <begin position="1580"/>
        <end position="1670"/>
    </location>
</feature>
<feature type="region of interest" description="Disordered" evidence="9">
    <location>
        <begin position="2425"/>
        <end position="2471"/>
    </location>
</feature>
<evidence type="ECO:0000313" key="12">
    <source>
        <dbReference type="EMBL" id="GFN94954.1"/>
    </source>
</evidence>
<evidence type="ECO:0000256" key="3">
    <source>
        <dbReference type="ARBA" id="ARBA00022729"/>
    </source>
</evidence>
<reference evidence="12 13" key="1">
    <citation type="journal article" date="2021" name="Elife">
        <title>Chloroplast acquisition without the gene transfer in kleptoplastic sea slugs, Plakobranchus ocellatus.</title>
        <authorList>
            <person name="Maeda T."/>
            <person name="Takahashi S."/>
            <person name="Yoshida T."/>
            <person name="Shimamura S."/>
            <person name="Takaki Y."/>
            <person name="Nagai Y."/>
            <person name="Toyoda A."/>
            <person name="Suzuki Y."/>
            <person name="Arimoto A."/>
            <person name="Ishii H."/>
            <person name="Satoh N."/>
            <person name="Nishiyama T."/>
            <person name="Hasebe M."/>
            <person name="Maruyama T."/>
            <person name="Minagawa J."/>
            <person name="Obokata J."/>
            <person name="Shigenobu S."/>
        </authorList>
    </citation>
    <scope>NUCLEOTIDE SEQUENCE [LARGE SCALE GENOMIC DNA]</scope>
</reference>
<dbReference type="Proteomes" id="UP000735302">
    <property type="component" value="Unassembled WGS sequence"/>
</dbReference>
<feature type="compositionally biased region" description="Polar residues" evidence="9">
    <location>
        <begin position="2425"/>
        <end position="2446"/>
    </location>
</feature>
<feature type="domain" description="Cadherin" evidence="11">
    <location>
        <begin position="1226"/>
        <end position="1340"/>
    </location>
</feature>
<dbReference type="SUPFAM" id="SSF49313">
    <property type="entry name" value="Cadherin-like"/>
    <property type="match status" value="20"/>
</dbReference>
<feature type="non-terminal residue" evidence="12">
    <location>
        <position position="1"/>
    </location>
</feature>
<gene>
    <name evidence="12" type="ORF">PoB_002146000</name>
</gene>
<keyword evidence="3" id="KW-0732">Signal</keyword>
<dbReference type="CDD" id="cd11304">
    <property type="entry name" value="Cadherin_repeat"/>
    <property type="match status" value="17"/>
</dbReference>
<dbReference type="FunFam" id="2.60.40.60:FF:000020">
    <property type="entry name" value="Dachsous cadherin-related 1b"/>
    <property type="match status" value="3"/>
</dbReference>
<comment type="subcellular location">
    <subcellularLocation>
        <location evidence="1">Membrane</location>
    </subcellularLocation>
</comment>
<feature type="domain" description="Cadherin" evidence="11">
    <location>
        <begin position="1890"/>
        <end position="2000"/>
    </location>
</feature>
<dbReference type="Pfam" id="PF00028">
    <property type="entry name" value="Cadherin"/>
    <property type="match status" value="14"/>
</dbReference>
<feature type="domain" description="Cadherin" evidence="11">
    <location>
        <begin position="1671"/>
        <end position="1776"/>
    </location>
</feature>
<feature type="domain" description="Cadherin" evidence="11">
    <location>
        <begin position="475"/>
        <end position="592"/>
    </location>
</feature>
<dbReference type="Gene3D" id="2.60.40.60">
    <property type="entry name" value="Cadherins"/>
    <property type="match status" value="19"/>
</dbReference>
<evidence type="ECO:0000256" key="1">
    <source>
        <dbReference type="ARBA" id="ARBA00004370"/>
    </source>
</evidence>
<evidence type="ECO:0000256" key="5">
    <source>
        <dbReference type="ARBA" id="ARBA00022837"/>
    </source>
</evidence>
<feature type="domain" description="Cadherin" evidence="11">
    <location>
        <begin position="359"/>
        <end position="473"/>
    </location>
</feature>
<organism evidence="12 13">
    <name type="scientific">Plakobranchus ocellatus</name>
    <dbReference type="NCBI Taxonomy" id="259542"/>
    <lineage>
        <taxon>Eukaryota</taxon>
        <taxon>Metazoa</taxon>
        <taxon>Spiralia</taxon>
        <taxon>Lophotrochozoa</taxon>
        <taxon>Mollusca</taxon>
        <taxon>Gastropoda</taxon>
        <taxon>Heterobranchia</taxon>
        <taxon>Euthyneura</taxon>
        <taxon>Panpulmonata</taxon>
        <taxon>Sacoglossa</taxon>
        <taxon>Placobranchoidea</taxon>
        <taxon>Plakobranchidae</taxon>
        <taxon>Plakobranchus</taxon>
    </lineage>
</organism>
<feature type="transmembrane region" description="Helical" evidence="10">
    <location>
        <begin position="2349"/>
        <end position="2370"/>
    </location>
</feature>
<keyword evidence="7 10" id="KW-0472">Membrane</keyword>
<protein>
    <submittedName>
        <fullName evidence="12">Cadherin-23</fullName>
    </submittedName>
</protein>
<feature type="domain" description="Cadherin" evidence="11">
    <location>
        <begin position="31"/>
        <end position="136"/>
    </location>
</feature>
<dbReference type="InterPro" id="IPR020894">
    <property type="entry name" value="Cadherin_CS"/>
</dbReference>
<dbReference type="PANTHER" id="PTHR24026">
    <property type="entry name" value="FAT ATYPICAL CADHERIN-RELATED"/>
    <property type="match status" value="1"/>
</dbReference>
<dbReference type="GO" id="GO:0007156">
    <property type="term" value="P:homophilic cell adhesion via plasma membrane adhesion molecules"/>
    <property type="evidence" value="ECO:0007669"/>
    <property type="project" value="InterPro"/>
</dbReference>
<feature type="domain" description="Cadherin" evidence="11">
    <location>
        <begin position="137"/>
        <end position="251"/>
    </location>
</feature>
<feature type="compositionally biased region" description="Basic and acidic residues" evidence="9">
    <location>
        <begin position="2550"/>
        <end position="2559"/>
    </location>
</feature>
<feature type="compositionally biased region" description="Basic and acidic residues" evidence="9">
    <location>
        <begin position="2459"/>
        <end position="2469"/>
    </location>
</feature>
<evidence type="ECO:0000313" key="13">
    <source>
        <dbReference type="Proteomes" id="UP000735302"/>
    </source>
</evidence>
<dbReference type="PRINTS" id="PR00205">
    <property type="entry name" value="CADHERIN"/>
</dbReference>
<feature type="domain" description="Cadherin" evidence="11">
    <location>
        <begin position="2020"/>
        <end position="2124"/>
    </location>
</feature>
<keyword evidence="5 8" id="KW-0106">Calcium</keyword>
<feature type="domain" description="Cadherin" evidence="11">
    <location>
        <begin position="932"/>
        <end position="1034"/>
    </location>
</feature>
<feature type="domain" description="Cadherin" evidence="11">
    <location>
        <begin position="1123"/>
        <end position="1225"/>
    </location>
</feature>
<evidence type="ECO:0000256" key="2">
    <source>
        <dbReference type="ARBA" id="ARBA00022692"/>
    </source>
</evidence>
<evidence type="ECO:0000256" key="10">
    <source>
        <dbReference type="SAM" id="Phobius"/>
    </source>
</evidence>
<evidence type="ECO:0000256" key="9">
    <source>
        <dbReference type="SAM" id="MobiDB-lite"/>
    </source>
</evidence>
<feature type="compositionally biased region" description="Polar residues" evidence="9">
    <location>
        <begin position="2493"/>
        <end position="2506"/>
    </location>
</feature>
<feature type="region of interest" description="Disordered" evidence="9">
    <location>
        <begin position="2536"/>
        <end position="2577"/>
    </location>
</feature>
<accession>A0AAV3ZH56</accession>
<dbReference type="GO" id="GO:0005886">
    <property type="term" value="C:plasma membrane"/>
    <property type="evidence" value="ECO:0007669"/>
    <property type="project" value="InterPro"/>
</dbReference>
<evidence type="ECO:0000256" key="8">
    <source>
        <dbReference type="PROSITE-ProRule" id="PRU00043"/>
    </source>
</evidence>
<evidence type="ECO:0000259" key="11">
    <source>
        <dbReference type="PROSITE" id="PS50268"/>
    </source>
</evidence>
<proteinExistence type="predicted"/>
<dbReference type="FunFam" id="2.60.40.60:FF:000104">
    <property type="entry name" value="cadherin-23 isoform X1"/>
    <property type="match status" value="1"/>
</dbReference>
<feature type="domain" description="Cadherin" evidence="11">
    <location>
        <begin position="593"/>
        <end position="695"/>
    </location>
</feature>
<sequence length="2592" mass="286668">LEAKDDLSGNTSTARVNVTINNVNDNSPEFESQPLSATVEENSVLGSSVIRVKAIDKDADDPINNFNKVTYYLEGANGVFDINVTSGEVSVADEGLDREKQELFFLTVIAEDGGGRKESQLLTIRVADKNDNAPVILSTQYQTYLVEDSIEMRNPVQIQASDADAAENSMIFYTLTATSPQGLLDYFSIDSENGSLSVLKPISYESIIFPEFQEGRIILTVNATDKGKIPLSTSVQIIIVIEDTNNNSPMCDHGIQNATIFENLASFPVINITAIDKDGTAPNNRFMFSLDEASINLFKIHSTTGEIKTRSGLDFEVAQQHQIEVTVTDLGTPAMSSTCQVIVQVSDKNDFPPEFDVHTIVRNTTEGLDFSYSCSATDVDHNPNLEFKIDWHLSTMHSSSQQNVPITKEIQKLIKIYEKNCTVHIYPLDRETCSKLDLILEVTDLNAEENTPQTDTAKLSILILDVNDEEPMFSNGPHYRATVRENMPDETPIKFENVTGISIVDKDADEINSMFAVKLLTHNSIFEVKPAEGTFAESFSILVLDSYKLDFEAVEKFDLKLEVTQLHSDQPFSNFAVVELHVTNENDNFPYFEKSSYEANIPENSTLDTLVTTVQAHDDDKGHFGQLWYSFKEKSNKFTIDAETGQVYFTAGSLDFESDQRTYSLAVSATDGGNLTTSTQLVLTVTDINDNIPEFLASTENERYIQEGQQFFNPSLIVQARDMDAFGSKNSKIVYSISDANDSLKRHFLINNETGEIGLSMPFNFETMDKDLDGLVSFIVVATDMGEPAQSASINISVIVTDVNDESPEFMNTSYFISVSENTPKDSYLLSVHAIDGDATGKNNRVTYSLDSASEGTFEIDPDSGAVKIIKILDREKIKSYNITITARDNGQPTNMNTAMVMVEVVDVNDTPPQFLENSMTLLLKEGWDAPLVNYSAYDQDLNYSLEYSIVWEESSGVNGAGNYMQGTELNPYIGIDSSTGQVSPKRQLDREQVQQFQLTLAVKDKLATSGDLQVDTALLKIVVEDENDNKPVFEGPNVVVAEVKETAQAGTSLTFVNLSSLIFVDADREGKNIYNITIEGDDFIISPSHGRGRTACSIYVKNTSILDYEENQNLTLVVKAIENAEHNSSVTITVLIQNENDNTPLFDSPSFTSCVPENATDGFYITMFVINGSTGVITLNSIDLDWERDPSYQITVRALDGGNLYTTTHLTINVIDVNDQSPMFVGTPYVLDIFEGSTDPQKPLLIKASDADQEGTKNSQVAYSIKGLFPLMVKMHHFNVDASTGELSIISPLDYEDLLSTSGKLFLKVEATDFGQPPLSSVTNITVRVLDRNDESPIFINKTYFASVKENSLAGEFVAFVEAYDDDGTQPNNEIYYVIETGGQDKFQMNSSSGQLVVGAGADLDRETAPSFTLTILAVDKGSPPRTGTASVLVSIEDVNDAKPILIKPEGELHTPENVSEGFVISVLTATDPDTNYNLEFSLMWEESQAFDEKDQRVNVTLVKDWFIINSTSGSLTVSSQLDRELVQQVLLKVLVTDTASIKDKAPQIDTAILNIAIDDVNDNAPVIASCDNGKQLYVSEAAKIGTEITTFLATDKDKEQNIVFSLNDKQSFTITSSGKLSLASALDRETQSTVNFTVIASDSGSPVQTSECDVQVIIEDANDNDPQFTTLQTNFTISEFAQKGRFVGHISATDKDEGGKGKVTFDFMDYSPFEIDDFGNITVDAKLDREKVEDYSLTVIASDNPENPVLERKRAATKLIHIYIQDENDQTPVFDIGNSISYTGVLSERKKFNDVLSIAPKQIFASDADIGHNAEIVYSLQSQDAVNTYFRIDSETGHVLVNRTNLHGLAGEYRYTVVATDKGNPPFNATVNLTVTVLDENINRPKFVKSGPIAAIPECIKPESSIYQFSATDDDKDKSTNGKVSYYLDTNTATDDYKFFSLDENLGILKTREKLDTEKNSKLQIQIQAKDNGDPRFTVLSGLLTIHISDINDNAPDFKHLSIEDTSFSVEEGSGGVGTQVGTIKAQDKDLNATLSYDLLGSKWANHFVIESDKDLGGIIKLQKALDREIVDKIELEVVATDFSQISAGAVCEDTNRPFNMESDPLTVTILIEDVNDSPPMFVVRSLYKGFLSSTEFGTEILSLPVYVNDKDTKENSIHKFYQLGDLMLNEELLKSYSTEEKTDPIRVDINGSVVTNFKFPENVFGQLTFKVLVNDSAGNDVISVNIYIVGDSQVVFLTFYLSENDLRKKQLEISQLLTDSLPYQIVPDNILPFRNPDGSVDGSKSVLVVHALDKSSNDVMTGRILLDAMDASRSVNMLLENFKVLKTETGEEANASTEKDDGRTQYILAAIIVLMTFAFLITLYLLLNNIQRFKRKLKAATIEVHAMGTMEQNQFPGLKDHIKSSNPVFMRDDISLDDLEDNASQHSYSSNNSRESLDQNEVVQSEENEPVISKDSLTDAPEHSQVEAEEQELYLDLYEGGQAGSEYRPHSNSDISYSSNNQPGSEIPQALQLLNAALAGEEDDEWKNGQHMQGNYVEGSKSTQKNSRCEKDEGWKKRQNPQKELGKLENTIGGQEQLTFGYHVESTEI</sequence>
<evidence type="ECO:0000256" key="4">
    <source>
        <dbReference type="ARBA" id="ARBA00022737"/>
    </source>
</evidence>
<keyword evidence="2 10" id="KW-0812">Transmembrane</keyword>
<dbReference type="FunFam" id="2.60.40.60:FF:000092">
    <property type="entry name" value="Protocadherin 8"/>
    <property type="match status" value="1"/>
</dbReference>
<dbReference type="GO" id="GO:0005509">
    <property type="term" value="F:calcium ion binding"/>
    <property type="evidence" value="ECO:0007669"/>
    <property type="project" value="UniProtKB-UniRule"/>
</dbReference>